<reference evidence="7 8" key="1">
    <citation type="submission" date="2016-07" db="EMBL/GenBank/DDBJ databases">
        <title>Pervasive Adenine N6-methylation of Active Genes in Fungi.</title>
        <authorList>
            <consortium name="DOE Joint Genome Institute"/>
            <person name="Mondo S.J."/>
            <person name="Dannebaum R.O."/>
            <person name="Kuo R.C."/>
            <person name="Labutti K."/>
            <person name="Haridas S."/>
            <person name="Kuo A."/>
            <person name="Salamov A."/>
            <person name="Ahrendt S.R."/>
            <person name="Lipzen A."/>
            <person name="Sullivan W."/>
            <person name="Andreopoulos W.B."/>
            <person name="Clum A."/>
            <person name="Lindquist E."/>
            <person name="Daum C."/>
            <person name="Ramamoorthy G.K."/>
            <person name="Gryganskyi A."/>
            <person name="Culley D."/>
            <person name="Magnuson J.K."/>
            <person name="James T.Y."/>
            <person name="O'Malley M.A."/>
            <person name="Stajich J.E."/>
            <person name="Spatafora J.W."/>
            <person name="Visel A."/>
            <person name="Grigoriev I.V."/>
        </authorList>
    </citation>
    <scope>NUCLEOTIDE SEQUENCE [LARGE SCALE GENOMIC DNA]</scope>
    <source>
        <strain evidence="7 8">JEL800</strain>
    </source>
</reference>
<evidence type="ECO:0000256" key="1">
    <source>
        <dbReference type="ARBA" id="ARBA00004370"/>
    </source>
</evidence>
<sequence>MPLHNFVPGLHGWHVLALGTLTGMVLHTTFVSSIVQYKALPRTTFGHLQSKQFPIYFAICIGLGSFLTYTTFHLKGCRGNVSVWAAATLGALLNYVYVGPETRKYGFLLEGVEKKGGELDAKGKEIKTRFGVFHGVSAL</sequence>
<keyword evidence="3 5" id="KW-1133">Transmembrane helix</keyword>
<dbReference type="GO" id="GO:0016020">
    <property type="term" value="C:membrane"/>
    <property type="evidence" value="ECO:0007669"/>
    <property type="project" value="UniProtKB-SubCell"/>
</dbReference>
<feature type="domain" description="TMEM205-like" evidence="6">
    <location>
        <begin position="16"/>
        <end position="104"/>
    </location>
</feature>
<dbReference type="Proteomes" id="UP000193642">
    <property type="component" value="Unassembled WGS sequence"/>
</dbReference>
<comment type="caution">
    <text evidence="7">The sequence shown here is derived from an EMBL/GenBank/DDBJ whole genome shotgun (WGS) entry which is preliminary data.</text>
</comment>
<evidence type="ECO:0000256" key="5">
    <source>
        <dbReference type="SAM" id="Phobius"/>
    </source>
</evidence>
<feature type="transmembrane region" description="Helical" evidence="5">
    <location>
        <begin position="55"/>
        <end position="75"/>
    </location>
</feature>
<evidence type="ECO:0000256" key="3">
    <source>
        <dbReference type="ARBA" id="ARBA00022989"/>
    </source>
</evidence>
<dbReference type="InterPro" id="IPR053009">
    <property type="entry name" value="Xanthocillin_Biosynth-Assoc"/>
</dbReference>
<evidence type="ECO:0000313" key="7">
    <source>
        <dbReference type="EMBL" id="ORY38207.1"/>
    </source>
</evidence>
<dbReference type="PANTHER" id="PTHR23241">
    <property type="entry name" value="LATE EMBRYOGENESIS ABUNDANT PLANTS LEA-RELATED"/>
    <property type="match status" value="1"/>
</dbReference>
<keyword evidence="4 5" id="KW-0472">Membrane</keyword>
<evidence type="ECO:0000313" key="8">
    <source>
        <dbReference type="Proteomes" id="UP000193642"/>
    </source>
</evidence>
<gene>
    <name evidence="7" type="ORF">BCR33DRAFT_720914</name>
</gene>
<evidence type="ECO:0000256" key="4">
    <source>
        <dbReference type="ARBA" id="ARBA00023136"/>
    </source>
</evidence>
<keyword evidence="2 5" id="KW-0812">Transmembrane</keyword>
<feature type="transmembrane region" description="Helical" evidence="5">
    <location>
        <begin position="81"/>
        <end position="98"/>
    </location>
</feature>
<evidence type="ECO:0000256" key="2">
    <source>
        <dbReference type="ARBA" id="ARBA00022692"/>
    </source>
</evidence>
<dbReference type="Pfam" id="PF13664">
    <property type="entry name" value="DUF4149"/>
    <property type="match status" value="1"/>
</dbReference>
<name>A0A1Y2BU95_9FUNG</name>
<accession>A0A1Y2BU95</accession>
<dbReference type="OrthoDB" id="1641132at2759"/>
<feature type="transmembrane region" description="Helical" evidence="5">
    <location>
        <begin position="12"/>
        <end position="35"/>
    </location>
</feature>
<evidence type="ECO:0000259" key="6">
    <source>
        <dbReference type="Pfam" id="PF13664"/>
    </source>
</evidence>
<keyword evidence="8" id="KW-1185">Reference proteome</keyword>
<dbReference type="PANTHER" id="PTHR23241:SF102">
    <property type="entry name" value="LD23009P"/>
    <property type="match status" value="1"/>
</dbReference>
<organism evidence="7 8">
    <name type="scientific">Rhizoclosmatium globosum</name>
    <dbReference type="NCBI Taxonomy" id="329046"/>
    <lineage>
        <taxon>Eukaryota</taxon>
        <taxon>Fungi</taxon>
        <taxon>Fungi incertae sedis</taxon>
        <taxon>Chytridiomycota</taxon>
        <taxon>Chytridiomycota incertae sedis</taxon>
        <taxon>Chytridiomycetes</taxon>
        <taxon>Chytridiales</taxon>
        <taxon>Chytriomycetaceae</taxon>
        <taxon>Rhizoclosmatium</taxon>
    </lineage>
</organism>
<dbReference type="InterPro" id="IPR025423">
    <property type="entry name" value="TMEM205-like"/>
</dbReference>
<dbReference type="EMBL" id="MCGO01000045">
    <property type="protein sequence ID" value="ORY38207.1"/>
    <property type="molecule type" value="Genomic_DNA"/>
</dbReference>
<comment type="subcellular location">
    <subcellularLocation>
        <location evidence="1">Membrane</location>
    </subcellularLocation>
</comment>
<protein>
    <recommendedName>
        <fullName evidence="6">TMEM205-like domain-containing protein</fullName>
    </recommendedName>
</protein>
<feature type="non-terminal residue" evidence="7">
    <location>
        <position position="139"/>
    </location>
</feature>
<proteinExistence type="predicted"/>
<dbReference type="AlphaFoldDB" id="A0A1Y2BU95"/>